<keyword evidence="2" id="KW-1185">Reference proteome</keyword>
<name>A0A2R8CIC3_9GAMM</name>
<organism evidence="1 2">
    <name type="scientific">Kushneria phyllosphaerae</name>
    <dbReference type="NCBI Taxonomy" id="2100822"/>
    <lineage>
        <taxon>Bacteria</taxon>
        <taxon>Pseudomonadati</taxon>
        <taxon>Pseudomonadota</taxon>
        <taxon>Gammaproteobacteria</taxon>
        <taxon>Oceanospirillales</taxon>
        <taxon>Halomonadaceae</taxon>
        <taxon>Kushneria</taxon>
    </lineage>
</organism>
<dbReference type="AlphaFoldDB" id="A0A2R8CIC3"/>
<accession>A0A2R8CIC3</accession>
<dbReference type="Proteomes" id="UP000244934">
    <property type="component" value="Unassembled WGS sequence"/>
</dbReference>
<evidence type="ECO:0000313" key="1">
    <source>
        <dbReference type="EMBL" id="SPJ32631.1"/>
    </source>
</evidence>
<dbReference type="EMBL" id="ONZI01000001">
    <property type="protein sequence ID" value="SPJ32631.1"/>
    <property type="molecule type" value="Genomic_DNA"/>
</dbReference>
<gene>
    <name evidence="1" type="ORF">KSP9073_00632</name>
</gene>
<reference evidence="2" key="1">
    <citation type="submission" date="2018-03" db="EMBL/GenBank/DDBJ databases">
        <authorList>
            <person name="Navarro De La Torre S."/>
        </authorList>
    </citation>
    <scope>NUCLEOTIDE SEQUENCE [LARGE SCALE GENOMIC DNA]</scope>
    <source>
        <strain evidence="2">EAod3</strain>
    </source>
</reference>
<sequence length="52" mass="5829">MTRKLDFEDTDLVADTFAEYRRNPDLKTVIRFGASPAASSEVVTEHEAESIV</sequence>
<dbReference type="RefSeq" id="WP_165814132.1">
    <property type="nucleotide sequence ID" value="NZ_ONZI01000001.1"/>
</dbReference>
<evidence type="ECO:0000313" key="2">
    <source>
        <dbReference type="Proteomes" id="UP000244934"/>
    </source>
</evidence>
<protein>
    <submittedName>
        <fullName evidence="1">Uncharacterized protein</fullName>
    </submittedName>
</protein>
<proteinExistence type="predicted"/>